<organism evidence="3 4">
    <name type="scientific">Rhodobacter calidifons</name>
    <dbReference type="NCBI Taxonomy" id="2715277"/>
    <lineage>
        <taxon>Bacteria</taxon>
        <taxon>Pseudomonadati</taxon>
        <taxon>Pseudomonadota</taxon>
        <taxon>Alphaproteobacteria</taxon>
        <taxon>Rhodobacterales</taxon>
        <taxon>Rhodobacter group</taxon>
        <taxon>Rhodobacter</taxon>
    </lineage>
</organism>
<comment type="caution">
    <text evidence="3">The sequence shown here is derived from an EMBL/GenBank/DDBJ whole genome shotgun (WGS) entry which is preliminary data.</text>
</comment>
<keyword evidence="4" id="KW-1185">Reference proteome</keyword>
<dbReference type="PANTHER" id="PTHR39963:SF1">
    <property type="entry name" value="MNMC-LIKE METHYLTRANSFERASE DOMAIN-CONTAINING PROTEIN"/>
    <property type="match status" value="1"/>
</dbReference>
<dbReference type="Proteomes" id="UP001515660">
    <property type="component" value="Unassembled WGS sequence"/>
</dbReference>
<evidence type="ECO:0000256" key="1">
    <source>
        <dbReference type="SAM" id="MobiDB-lite"/>
    </source>
</evidence>
<evidence type="ECO:0000313" key="3">
    <source>
        <dbReference type="EMBL" id="NHB78078.1"/>
    </source>
</evidence>
<dbReference type="EMBL" id="JAANHS010000015">
    <property type="protein sequence ID" value="NHB78078.1"/>
    <property type="molecule type" value="Genomic_DNA"/>
</dbReference>
<gene>
    <name evidence="3" type="primary">mnmD</name>
    <name evidence="3" type="ORF">G8O29_15255</name>
</gene>
<dbReference type="Gene3D" id="3.40.50.150">
    <property type="entry name" value="Vaccinia Virus protein VP39"/>
    <property type="match status" value="1"/>
</dbReference>
<accession>A0ABX0GB31</accession>
<reference evidence="3 4" key="1">
    <citation type="journal article" date="2022" name="Microorganisms">
        <title>Genome Sequence and Characterization of a Xanthorhodopsin-Containing, Aerobic Anoxygenic Phototrophic Rhodobacter Species, Isolated from Mesophilic Conditions at Yellowstone National Park.</title>
        <authorList>
            <person name="Kyndt J.A."/>
            <person name="Robertson S."/>
            <person name="Shoffstall I.B."/>
            <person name="Ramaley R.F."/>
            <person name="Meyer T.E."/>
        </authorList>
    </citation>
    <scope>NUCLEOTIDE SEQUENCE [LARGE SCALE GENOMIC DNA]</scope>
    <source>
        <strain evidence="3 4">M37P</strain>
    </source>
</reference>
<dbReference type="InterPro" id="IPR029063">
    <property type="entry name" value="SAM-dependent_MTases_sf"/>
</dbReference>
<dbReference type="PANTHER" id="PTHR39963">
    <property type="entry name" value="SLL0983 PROTEIN"/>
    <property type="match status" value="1"/>
</dbReference>
<dbReference type="NCBIfam" id="NF033855">
    <property type="entry name" value="tRNA_MNMC2"/>
    <property type="match status" value="1"/>
</dbReference>
<dbReference type="Pfam" id="PF05430">
    <property type="entry name" value="Methyltransf_30"/>
    <property type="match status" value="1"/>
</dbReference>
<feature type="domain" description="MnmC-like methyltransferase" evidence="2">
    <location>
        <begin position="130"/>
        <end position="243"/>
    </location>
</feature>
<dbReference type="InterPro" id="IPR047785">
    <property type="entry name" value="tRNA_MNMC2"/>
</dbReference>
<dbReference type="SUPFAM" id="SSF53335">
    <property type="entry name" value="S-adenosyl-L-methionine-dependent methyltransferases"/>
    <property type="match status" value="1"/>
</dbReference>
<sequence>MLAIPPPQAHEQGKGLPPMTAAEQPPETGPDLDWRDALIPVSRRFDDPYFSLAGGLEETRHVFLAGNGLPERLRDGFHVAELGFGTGLNLLAVLIAHRGPGHVHYTSFEAFPMSAADMARAVSAFPDLADIAGPMLRQWETGARILHFPNLTARIIIGDARKTLPAWDGCADAWFLDGFAPARNPELWSADLMYEVARHTTPGGTFATYTAAGHVRRALAEAGFVVSRVPGYGRKRHMTVGHLPGSEAQSR</sequence>
<proteinExistence type="predicted"/>
<evidence type="ECO:0000313" key="4">
    <source>
        <dbReference type="Proteomes" id="UP001515660"/>
    </source>
</evidence>
<name>A0ABX0GB31_9RHOB</name>
<evidence type="ECO:0000259" key="2">
    <source>
        <dbReference type="Pfam" id="PF05430"/>
    </source>
</evidence>
<dbReference type="InterPro" id="IPR008471">
    <property type="entry name" value="MnmC-like_methylTransf"/>
</dbReference>
<feature type="region of interest" description="Disordered" evidence="1">
    <location>
        <begin position="1"/>
        <end position="30"/>
    </location>
</feature>
<protein>
    <submittedName>
        <fullName evidence="3">tRNA (5-methylaminomethyl-2-thiouridine)(34)-methyltransferase MnmD</fullName>
    </submittedName>
</protein>